<dbReference type="Pfam" id="PF05433">
    <property type="entry name" value="Rick_17kDa_Anti"/>
    <property type="match status" value="1"/>
</dbReference>
<dbReference type="KEGG" id="jsv:CNX70_18585"/>
<evidence type="ECO:0000256" key="1">
    <source>
        <dbReference type="ARBA" id="ARBA00004370"/>
    </source>
</evidence>
<keyword evidence="7" id="KW-1185">Reference proteome</keyword>
<dbReference type="PROSITE" id="PS51257">
    <property type="entry name" value="PROKAR_LIPOPROTEIN"/>
    <property type="match status" value="1"/>
</dbReference>
<keyword evidence="2" id="KW-0472">Membrane</keyword>
<evidence type="ECO:0000259" key="5">
    <source>
        <dbReference type="Pfam" id="PF05433"/>
    </source>
</evidence>
<evidence type="ECO:0000256" key="2">
    <source>
        <dbReference type="ARBA" id="ARBA00023136"/>
    </source>
</evidence>
<dbReference type="PANTHER" id="PTHR35603:SF2">
    <property type="entry name" value="OUTER MEMBRANE LIPOPROTEIN"/>
    <property type="match status" value="1"/>
</dbReference>
<sequence>MLKTKLGWIAVLGLSLTGCATQYRSAEQPWPRYGTVGQPEYQTFEQPRTEYRTVESPRQDCWNEQVPVQSVDSGYGGAILGGIAGGILGNQIGRGNGKTAATAVGAIAGAMAGDRISSDSAGYRTVQRCRTVIDRKQIPVVIEQGRDLRQAPDEECYYNDRDDRRRRNEGSY</sequence>
<feature type="chain" id="PRO_5012335257" description="Glycine zipper 2TM domain-containing protein" evidence="4">
    <location>
        <begin position="21"/>
        <end position="172"/>
    </location>
</feature>
<evidence type="ECO:0000256" key="3">
    <source>
        <dbReference type="SAM" id="MobiDB-lite"/>
    </source>
</evidence>
<dbReference type="RefSeq" id="WP_096238544.1">
    <property type="nucleotide sequence ID" value="NZ_CP023422.1"/>
</dbReference>
<protein>
    <recommendedName>
        <fullName evidence="5">Glycine zipper 2TM domain-containing protein</fullName>
    </recommendedName>
</protein>
<organism evidence="6 7">
    <name type="scientific">Janthinobacterium svalbardensis</name>
    <dbReference type="NCBI Taxonomy" id="368607"/>
    <lineage>
        <taxon>Bacteria</taxon>
        <taxon>Pseudomonadati</taxon>
        <taxon>Pseudomonadota</taxon>
        <taxon>Betaproteobacteria</taxon>
        <taxon>Burkholderiales</taxon>
        <taxon>Oxalobacteraceae</taxon>
        <taxon>Janthinobacterium</taxon>
    </lineage>
</organism>
<feature type="region of interest" description="Disordered" evidence="3">
    <location>
        <begin position="153"/>
        <end position="172"/>
    </location>
</feature>
<dbReference type="GO" id="GO:0019867">
    <property type="term" value="C:outer membrane"/>
    <property type="evidence" value="ECO:0007669"/>
    <property type="project" value="InterPro"/>
</dbReference>
<dbReference type="AlphaFoldDB" id="A0A290X452"/>
<dbReference type="EMBL" id="CP023422">
    <property type="protein sequence ID" value="ATD63924.1"/>
    <property type="molecule type" value="Genomic_DNA"/>
</dbReference>
<evidence type="ECO:0000256" key="4">
    <source>
        <dbReference type="SAM" id="SignalP"/>
    </source>
</evidence>
<evidence type="ECO:0000313" key="7">
    <source>
        <dbReference type="Proteomes" id="UP000218437"/>
    </source>
</evidence>
<comment type="subcellular location">
    <subcellularLocation>
        <location evidence="1">Membrane</location>
    </subcellularLocation>
</comment>
<dbReference type="InterPro" id="IPR051407">
    <property type="entry name" value="Bact_OM_lipoprot/Surf_antigen"/>
</dbReference>
<evidence type="ECO:0000313" key="6">
    <source>
        <dbReference type="EMBL" id="ATD63924.1"/>
    </source>
</evidence>
<dbReference type="PANTHER" id="PTHR35603">
    <property type="match status" value="1"/>
</dbReference>
<accession>A0A290X452</accession>
<feature type="signal peptide" evidence="4">
    <location>
        <begin position="1"/>
        <end position="20"/>
    </location>
</feature>
<name>A0A290X452_9BURK</name>
<gene>
    <name evidence="6" type="ORF">CNX70_18585</name>
</gene>
<proteinExistence type="predicted"/>
<keyword evidence="4" id="KW-0732">Signal</keyword>
<dbReference type="InterPro" id="IPR008816">
    <property type="entry name" value="Gly_zipper_2TM_dom"/>
</dbReference>
<reference evidence="6 7" key="1">
    <citation type="submission" date="2017-09" db="EMBL/GenBank/DDBJ databases">
        <title>Complete genome sequence of Janthinobacterium svalbardensis PAMC 27463.</title>
        <authorList>
            <person name="Cho Y.-J."/>
            <person name="Cho A."/>
            <person name="Kim O.-S."/>
            <person name="Lee J.-I."/>
        </authorList>
    </citation>
    <scope>NUCLEOTIDE SEQUENCE [LARGE SCALE GENOMIC DNA]</scope>
    <source>
        <strain evidence="6 7">PAMC 27463</strain>
    </source>
</reference>
<feature type="domain" description="Glycine zipper 2TM" evidence="5">
    <location>
        <begin position="76"/>
        <end position="116"/>
    </location>
</feature>
<dbReference type="Proteomes" id="UP000218437">
    <property type="component" value="Chromosome"/>
</dbReference>